<dbReference type="InterPro" id="IPR010982">
    <property type="entry name" value="Lambda_DNA-bd_dom_sf"/>
</dbReference>
<organism evidence="2 3">
    <name type="scientific">Streptomyces turgidiscabies (strain Car8)</name>
    <dbReference type="NCBI Taxonomy" id="698760"/>
    <lineage>
        <taxon>Bacteria</taxon>
        <taxon>Bacillati</taxon>
        <taxon>Actinomycetota</taxon>
        <taxon>Actinomycetes</taxon>
        <taxon>Kitasatosporales</taxon>
        <taxon>Streptomycetaceae</taxon>
        <taxon>Streptomyces</taxon>
    </lineage>
</organism>
<dbReference type="Pfam" id="PF13560">
    <property type="entry name" value="HTH_31"/>
    <property type="match status" value="1"/>
</dbReference>
<evidence type="ECO:0000256" key="1">
    <source>
        <dbReference type="SAM" id="MobiDB-lite"/>
    </source>
</evidence>
<name>L7EVU6_STRT8</name>
<comment type="caution">
    <text evidence="2">The sequence shown here is derived from an EMBL/GenBank/DDBJ whole genome shotgun (WGS) entry which is preliminary data.</text>
</comment>
<gene>
    <name evidence="2" type="ORF">STRTUCAR8_06413</name>
</gene>
<evidence type="ECO:0000313" key="3">
    <source>
        <dbReference type="Proteomes" id="UP000010931"/>
    </source>
</evidence>
<keyword evidence="3" id="KW-1185">Reference proteome</keyword>
<dbReference type="Proteomes" id="UP000010931">
    <property type="component" value="Unassembled WGS sequence"/>
</dbReference>
<reference evidence="2 3" key="1">
    <citation type="journal article" date="2011" name="Plasmid">
        <title>Streptomyces turgidiscabies Car8 contains a modular pathogenicity island that shares virulence genes with other actinobacterial plant pathogens.</title>
        <authorList>
            <person name="Huguet-Tapia J.C."/>
            <person name="Badger J.H."/>
            <person name="Loria R."/>
            <person name="Pettis G.S."/>
        </authorList>
    </citation>
    <scope>NUCLEOTIDE SEQUENCE [LARGE SCALE GENOMIC DNA]</scope>
    <source>
        <strain evidence="2 3">Car8</strain>
    </source>
</reference>
<dbReference type="STRING" id="85558.T45_02280"/>
<accession>L7EVU6</accession>
<dbReference type="EMBL" id="AEJB01000573">
    <property type="protein sequence ID" value="ELP62831.1"/>
    <property type="molecule type" value="Genomic_DNA"/>
</dbReference>
<dbReference type="AlphaFoldDB" id="L7EVU6"/>
<proteinExistence type="predicted"/>
<evidence type="ECO:0000313" key="2">
    <source>
        <dbReference type="EMBL" id="ELP62831.1"/>
    </source>
</evidence>
<dbReference type="InterPro" id="IPR001387">
    <property type="entry name" value="Cro/C1-type_HTH"/>
</dbReference>
<sequence length="165" mass="18173">MPMDEGTKRLGVQLQLAREARRPRLAQPEAAQQVGLGRTTVQNIESGRFAKVNASVRRYARFLGFEDGEAERIAAGEPESEETAPPEHDHLQLPPAVEYELRAGKTLEAGVIPLGPDETDGHVIVILQGRKDATPEELARIAERYRKPRRMLQGLAGESDEVADS</sequence>
<dbReference type="SUPFAM" id="SSF47413">
    <property type="entry name" value="lambda repressor-like DNA-binding domains"/>
    <property type="match status" value="1"/>
</dbReference>
<dbReference type="Gene3D" id="1.10.260.40">
    <property type="entry name" value="lambda repressor-like DNA-binding domains"/>
    <property type="match status" value="1"/>
</dbReference>
<dbReference type="GO" id="GO:0003677">
    <property type="term" value="F:DNA binding"/>
    <property type="evidence" value="ECO:0007669"/>
    <property type="project" value="InterPro"/>
</dbReference>
<feature type="region of interest" description="Disordered" evidence="1">
    <location>
        <begin position="70"/>
        <end position="92"/>
    </location>
</feature>
<dbReference type="CDD" id="cd00093">
    <property type="entry name" value="HTH_XRE"/>
    <property type="match status" value="1"/>
</dbReference>
<protein>
    <submittedName>
        <fullName evidence="2">Uncharacterized protein</fullName>
    </submittedName>
</protein>
<dbReference type="PATRIC" id="fig|698760.3.peg.8249"/>